<dbReference type="EMBL" id="BGPR01089117">
    <property type="protein sequence ID" value="GBM14041.1"/>
    <property type="molecule type" value="Genomic_DNA"/>
</dbReference>
<sequence>MKDPTNENTFFSQRNLKTLSAKSTKRKHVSPKPETLIKTETEAKHCFFRTEQPENEKRFQFQKPSLTNLIVLNRYFQLYLITDQYRLTPDEEPWSPYSDHL</sequence>
<accession>A0A4Y2DBI7</accession>
<evidence type="ECO:0000313" key="2">
    <source>
        <dbReference type="Proteomes" id="UP000499080"/>
    </source>
</evidence>
<protein>
    <submittedName>
        <fullName evidence="1">Uncharacterized protein</fullName>
    </submittedName>
</protein>
<proteinExistence type="predicted"/>
<reference evidence="1 2" key="1">
    <citation type="journal article" date="2019" name="Sci. Rep.">
        <title>Orb-weaving spider Araneus ventricosus genome elucidates the spidroin gene catalogue.</title>
        <authorList>
            <person name="Kono N."/>
            <person name="Nakamura H."/>
            <person name="Ohtoshi R."/>
            <person name="Moran D.A.P."/>
            <person name="Shinohara A."/>
            <person name="Yoshida Y."/>
            <person name="Fujiwara M."/>
            <person name="Mori M."/>
            <person name="Tomita M."/>
            <person name="Arakawa K."/>
        </authorList>
    </citation>
    <scope>NUCLEOTIDE SEQUENCE [LARGE SCALE GENOMIC DNA]</scope>
</reference>
<keyword evidence="2" id="KW-1185">Reference proteome</keyword>
<dbReference type="Proteomes" id="UP000499080">
    <property type="component" value="Unassembled WGS sequence"/>
</dbReference>
<comment type="caution">
    <text evidence="1">The sequence shown here is derived from an EMBL/GenBank/DDBJ whole genome shotgun (WGS) entry which is preliminary data.</text>
</comment>
<evidence type="ECO:0000313" key="1">
    <source>
        <dbReference type="EMBL" id="GBM14041.1"/>
    </source>
</evidence>
<organism evidence="1 2">
    <name type="scientific">Araneus ventricosus</name>
    <name type="common">Orbweaver spider</name>
    <name type="synonym">Epeira ventricosa</name>
    <dbReference type="NCBI Taxonomy" id="182803"/>
    <lineage>
        <taxon>Eukaryota</taxon>
        <taxon>Metazoa</taxon>
        <taxon>Ecdysozoa</taxon>
        <taxon>Arthropoda</taxon>
        <taxon>Chelicerata</taxon>
        <taxon>Arachnida</taxon>
        <taxon>Araneae</taxon>
        <taxon>Araneomorphae</taxon>
        <taxon>Entelegynae</taxon>
        <taxon>Araneoidea</taxon>
        <taxon>Araneidae</taxon>
        <taxon>Araneus</taxon>
    </lineage>
</organism>
<dbReference type="AlphaFoldDB" id="A0A4Y2DBI7"/>
<gene>
    <name evidence="1" type="ORF">AVEN_152667_1</name>
</gene>
<name>A0A4Y2DBI7_ARAVE</name>